<sequence>MSQRLQDIYKRLDVPNDIEITPDRMVKILTRIYIPRETLEAAFTKYNTPALLQTIITPITPQIQEPLSDLEASTISDLDMSDSFSTTTSSSCLTDFQLDHPQESRENIYDLLSKLIEQDARRFKAEERRKQEMHVLNVAKAQLELRLQRCITPE</sequence>
<protein>
    <submittedName>
        <fullName evidence="1">Uncharacterized protein</fullName>
    </submittedName>
</protein>
<dbReference type="Proteomes" id="UP000242474">
    <property type="component" value="Unassembled WGS sequence"/>
</dbReference>
<proteinExistence type="predicted"/>
<evidence type="ECO:0000313" key="2">
    <source>
        <dbReference type="Proteomes" id="UP000242474"/>
    </source>
</evidence>
<gene>
    <name evidence="1" type="ORF">COEREDRAFT_89852</name>
</gene>
<keyword evidence="2" id="KW-1185">Reference proteome</keyword>
<accession>A0A2G5B253</accession>
<organism evidence="1 2">
    <name type="scientific">Coemansia reversa (strain ATCC 12441 / NRRL 1564)</name>
    <dbReference type="NCBI Taxonomy" id="763665"/>
    <lineage>
        <taxon>Eukaryota</taxon>
        <taxon>Fungi</taxon>
        <taxon>Fungi incertae sedis</taxon>
        <taxon>Zoopagomycota</taxon>
        <taxon>Kickxellomycotina</taxon>
        <taxon>Kickxellomycetes</taxon>
        <taxon>Kickxellales</taxon>
        <taxon>Kickxellaceae</taxon>
        <taxon>Coemansia</taxon>
    </lineage>
</organism>
<dbReference type="AlphaFoldDB" id="A0A2G5B253"/>
<reference evidence="1 2" key="1">
    <citation type="journal article" date="2015" name="Genome Biol. Evol.">
        <title>Phylogenomic analyses indicate that early fungi evolved digesting cell walls of algal ancestors of land plants.</title>
        <authorList>
            <person name="Chang Y."/>
            <person name="Wang S."/>
            <person name="Sekimoto S."/>
            <person name="Aerts A.L."/>
            <person name="Choi C."/>
            <person name="Clum A."/>
            <person name="LaButti K.M."/>
            <person name="Lindquist E.A."/>
            <person name="Yee Ngan C."/>
            <person name="Ohm R.A."/>
            <person name="Salamov A.A."/>
            <person name="Grigoriev I.V."/>
            <person name="Spatafora J.W."/>
            <person name="Berbee M.L."/>
        </authorList>
    </citation>
    <scope>NUCLEOTIDE SEQUENCE [LARGE SCALE GENOMIC DNA]</scope>
    <source>
        <strain evidence="1 2">NRRL 1564</strain>
    </source>
</reference>
<evidence type="ECO:0000313" key="1">
    <source>
        <dbReference type="EMBL" id="PIA13100.1"/>
    </source>
</evidence>
<name>A0A2G5B253_COERN</name>
<dbReference type="EMBL" id="KZ303548">
    <property type="protein sequence ID" value="PIA13100.1"/>
    <property type="molecule type" value="Genomic_DNA"/>
</dbReference>